<proteinExistence type="predicted"/>
<gene>
    <name evidence="1" type="ORF">PCL_12671</name>
</gene>
<dbReference type="AlphaFoldDB" id="A0A2U3DPB8"/>
<dbReference type="EMBL" id="LCWV01000097">
    <property type="protein sequence ID" value="PWI64101.1"/>
    <property type="molecule type" value="Genomic_DNA"/>
</dbReference>
<reference evidence="1 2" key="1">
    <citation type="journal article" date="2016" name="Front. Microbiol.">
        <title>Genome and transcriptome sequences reveal the specific parasitism of the nematophagous Purpureocillium lilacinum 36-1.</title>
        <authorList>
            <person name="Xie J."/>
            <person name="Li S."/>
            <person name="Mo C."/>
            <person name="Xiao X."/>
            <person name="Peng D."/>
            <person name="Wang G."/>
            <person name="Xiao Y."/>
        </authorList>
    </citation>
    <scope>NUCLEOTIDE SEQUENCE [LARGE SCALE GENOMIC DNA]</scope>
    <source>
        <strain evidence="1 2">36-1</strain>
    </source>
</reference>
<protein>
    <submittedName>
        <fullName evidence="1">Uncharacterized protein</fullName>
    </submittedName>
</protein>
<comment type="caution">
    <text evidence="1">The sequence shown here is derived from an EMBL/GenBank/DDBJ whole genome shotgun (WGS) entry which is preliminary data.</text>
</comment>
<organism evidence="1 2">
    <name type="scientific">Purpureocillium lilacinum</name>
    <name type="common">Paecilomyces lilacinus</name>
    <dbReference type="NCBI Taxonomy" id="33203"/>
    <lineage>
        <taxon>Eukaryota</taxon>
        <taxon>Fungi</taxon>
        <taxon>Dikarya</taxon>
        <taxon>Ascomycota</taxon>
        <taxon>Pezizomycotina</taxon>
        <taxon>Sordariomycetes</taxon>
        <taxon>Hypocreomycetidae</taxon>
        <taxon>Hypocreales</taxon>
        <taxon>Ophiocordycipitaceae</taxon>
        <taxon>Purpureocillium</taxon>
    </lineage>
</organism>
<accession>A0A2U3DPB8</accession>
<evidence type="ECO:0000313" key="1">
    <source>
        <dbReference type="EMBL" id="PWI64101.1"/>
    </source>
</evidence>
<evidence type="ECO:0000313" key="2">
    <source>
        <dbReference type="Proteomes" id="UP000245956"/>
    </source>
</evidence>
<name>A0A2U3DPB8_PURLI</name>
<sequence>MMAHKGCLQLKASGRQDDDHQKADSGFPSFCAYCEKQIMNADSCRLFCSDEYVHAARWKVGTDPAKMQASRFQNE</sequence>
<dbReference type="Proteomes" id="UP000245956">
    <property type="component" value="Unassembled WGS sequence"/>
</dbReference>